<keyword evidence="12" id="KW-1185">Reference proteome</keyword>
<gene>
    <name evidence="11" type="primary">phrA</name>
    <name evidence="11" type="ORF">BN1209_1377</name>
</gene>
<dbReference type="Proteomes" id="UP000056322">
    <property type="component" value="Chromosome 1"/>
</dbReference>
<feature type="domain" description="Photolyase/cryptochrome alpha/beta" evidence="10">
    <location>
        <begin position="5"/>
        <end position="135"/>
    </location>
</feature>
<feature type="binding site" evidence="8">
    <location>
        <begin position="372"/>
        <end position="374"/>
    </location>
    <ligand>
        <name>FAD</name>
        <dbReference type="ChEBI" id="CHEBI:57692"/>
    </ligand>
</feature>
<dbReference type="PROSITE" id="PS00691">
    <property type="entry name" value="DNA_PHOTOLYASES_1_2"/>
    <property type="match status" value="1"/>
</dbReference>
<evidence type="ECO:0000256" key="1">
    <source>
        <dbReference type="ARBA" id="ARBA00001932"/>
    </source>
</evidence>
<dbReference type="PROSITE" id="PS51645">
    <property type="entry name" value="PHR_CRY_ALPHA_BETA"/>
    <property type="match status" value="1"/>
</dbReference>
<evidence type="ECO:0000256" key="9">
    <source>
        <dbReference type="RuleBase" id="RU004182"/>
    </source>
</evidence>
<comment type="similarity">
    <text evidence="9">Belongs to the DNA photolyase family.</text>
</comment>
<dbReference type="Gene3D" id="1.10.579.10">
    <property type="entry name" value="DNA Cyclobutane Dipyrimidine Photolyase, subunit A, domain 3"/>
    <property type="match status" value="1"/>
</dbReference>
<dbReference type="GO" id="GO:0003677">
    <property type="term" value="F:DNA binding"/>
    <property type="evidence" value="ECO:0007669"/>
    <property type="project" value="TreeGrafter"/>
</dbReference>
<evidence type="ECO:0000256" key="8">
    <source>
        <dbReference type="PIRSR" id="PIRSR602081-1"/>
    </source>
</evidence>
<evidence type="ECO:0000256" key="3">
    <source>
        <dbReference type="ARBA" id="ARBA00014046"/>
    </source>
</evidence>
<dbReference type="InterPro" id="IPR036134">
    <property type="entry name" value="Crypto/Photolyase_FAD-like_sf"/>
</dbReference>
<dbReference type="OrthoDB" id="9772484at2"/>
<reference evidence="12" key="1">
    <citation type="submission" date="2014-12" db="EMBL/GenBank/DDBJ databases">
        <authorList>
            <person name="Salcher M.M."/>
        </authorList>
    </citation>
    <scope>NUCLEOTIDE SEQUENCE [LARGE SCALE GENOMIC DNA]</scope>
    <source>
        <strain evidence="12">MMS-10A-171</strain>
    </source>
</reference>
<evidence type="ECO:0000256" key="4">
    <source>
        <dbReference type="ARBA" id="ARBA00022630"/>
    </source>
</evidence>
<proteinExistence type="inferred from homology"/>
<dbReference type="PANTHER" id="PTHR11455:SF9">
    <property type="entry name" value="CRYPTOCHROME CIRCADIAN CLOCK 5 ISOFORM X1"/>
    <property type="match status" value="1"/>
</dbReference>
<evidence type="ECO:0000313" key="12">
    <source>
        <dbReference type="Proteomes" id="UP000056322"/>
    </source>
</evidence>
<feature type="binding site" evidence="8">
    <location>
        <begin position="274"/>
        <end position="281"/>
    </location>
    <ligand>
        <name>FAD</name>
        <dbReference type="ChEBI" id="CHEBI:57692"/>
    </ligand>
</feature>
<dbReference type="GO" id="GO:0003904">
    <property type="term" value="F:deoxyribodipyrimidine photo-lyase activity"/>
    <property type="evidence" value="ECO:0007669"/>
    <property type="project" value="UniProtKB-EC"/>
</dbReference>
<dbReference type="KEGG" id="mbac:BN1209_1377"/>
<comment type="cofactor">
    <cofactor evidence="1">
        <name>(6R)-5,10-methylene-5,6,7,8-tetrahydrofolate</name>
        <dbReference type="ChEBI" id="CHEBI:15636"/>
    </cofactor>
</comment>
<dbReference type="Gene3D" id="1.25.40.80">
    <property type="match status" value="1"/>
</dbReference>
<dbReference type="PROSITE" id="PS00394">
    <property type="entry name" value="DNA_PHOTOLYASES_1_1"/>
    <property type="match status" value="1"/>
</dbReference>
<keyword evidence="11" id="KW-0456">Lyase</keyword>
<accession>A0A0B7IVQ9</accession>
<dbReference type="InterPro" id="IPR018394">
    <property type="entry name" value="DNA_photolyase_1_CS_C"/>
</dbReference>
<protein>
    <recommendedName>
        <fullName evidence="3">Deoxyribodipyrimidine photo-lyase</fullName>
        <ecNumber evidence="2">4.1.99.3</ecNumber>
    </recommendedName>
</protein>
<dbReference type="Gene3D" id="3.40.50.620">
    <property type="entry name" value="HUPs"/>
    <property type="match status" value="1"/>
</dbReference>
<dbReference type="HOGENOM" id="CLU_010348_2_2_4"/>
<dbReference type="FunFam" id="1.10.579.10:FF:000003">
    <property type="entry name" value="Deoxyribodipyrimidine photo-lyase"/>
    <property type="match status" value="1"/>
</dbReference>
<sequence length="480" mass="55164">MQEYNKSLVWFRRDLRDYDHAALYHALKNSAQVFCIFVFDQEILDQLEDKADRRVEFIWESLKELKAAFQMQGSDLIVEYGVAKEIVVKKALALGVEAVFSNRDYEPKAVARDANVAEKLAKHNIAFHQFKDQVLFEQDEVLTQQGKSYGVFTPYKNAHLKKLDDYFVQAYQVDRYAKHLAKYQADAMSSLDEMGFKTTNLSQMKLPTGMSGALQLFEDFKDRITHYQDARNFPAVKGPSYLSVHLRFGTISIRHLARTAKSTGGAGAETWLNELIWRDFYFQILYHHPKVADGKAYKAEFDALPFPNDQAIFQAWCDGATGYPLIDAAMRQLNQTGYMHNRLRMVVASFLVKDLLIDWRWGERYFAEKLIDFDLSANNGGWQWAASTGCDSQPWFRIFNPITQSEKFDSAGKFIRRYVPELANCSDKEIHAPWLIPSLKQEMLNLQIGKTYPHPIVDHATQRNLSLALYKSAGEHAGQS</sequence>
<name>A0A0B7IVQ9_9PROT</name>
<feature type="binding site" evidence="8">
    <location>
        <position position="227"/>
    </location>
    <ligand>
        <name>FAD</name>
        <dbReference type="ChEBI" id="CHEBI:57692"/>
    </ligand>
</feature>
<dbReference type="RefSeq" id="WP_045751512.1">
    <property type="nucleotide sequence ID" value="NZ_LN794158.1"/>
</dbReference>
<dbReference type="InterPro" id="IPR006050">
    <property type="entry name" value="DNA_photolyase_N"/>
</dbReference>
<comment type="cofactor">
    <cofactor evidence="8">
        <name>FAD</name>
        <dbReference type="ChEBI" id="CHEBI:57692"/>
    </cofactor>
    <text evidence="8">Binds 1 FAD per subunit.</text>
</comment>
<dbReference type="AlphaFoldDB" id="A0A0B7IVQ9"/>
<comment type="catalytic activity">
    <reaction evidence="7">
        <text>cyclobutadipyrimidine (in DNA) = 2 pyrimidine residues (in DNA).</text>
        <dbReference type="EC" id="4.1.99.3"/>
    </reaction>
</comment>
<dbReference type="STRING" id="1581680.BN1209_1377"/>
<organism evidence="11 12">
    <name type="scientific">Candidatus Methylopumilus turicensis</name>
    <dbReference type="NCBI Taxonomy" id="1581680"/>
    <lineage>
        <taxon>Bacteria</taxon>
        <taxon>Pseudomonadati</taxon>
        <taxon>Pseudomonadota</taxon>
        <taxon>Betaproteobacteria</taxon>
        <taxon>Nitrosomonadales</taxon>
        <taxon>Methylophilaceae</taxon>
        <taxon>Candidatus Methylopumilus</taxon>
    </lineage>
</organism>
<keyword evidence="5 8" id="KW-0274">FAD</keyword>
<dbReference type="InterPro" id="IPR036155">
    <property type="entry name" value="Crypto/Photolyase_N_sf"/>
</dbReference>
<evidence type="ECO:0000256" key="7">
    <source>
        <dbReference type="ARBA" id="ARBA00033999"/>
    </source>
</evidence>
<evidence type="ECO:0000256" key="2">
    <source>
        <dbReference type="ARBA" id="ARBA00013149"/>
    </source>
</evidence>
<dbReference type="EMBL" id="LN794158">
    <property type="protein sequence ID" value="CEN56416.1"/>
    <property type="molecule type" value="Genomic_DNA"/>
</dbReference>
<dbReference type="InterPro" id="IPR005101">
    <property type="entry name" value="Cryptochr/Photolyase_FAD-bd"/>
</dbReference>
<evidence type="ECO:0000256" key="5">
    <source>
        <dbReference type="ARBA" id="ARBA00022827"/>
    </source>
</evidence>
<dbReference type="Pfam" id="PF00875">
    <property type="entry name" value="DNA_photolyase"/>
    <property type="match status" value="1"/>
</dbReference>
<dbReference type="InterPro" id="IPR014729">
    <property type="entry name" value="Rossmann-like_a/b/a_fold"/>
</dbReference>
<dbReference type="EC" id="4.1.99.3" evidence="2"/>
<dbReference type="Pfam" id="PF03441">
    <property type="entry name" value="FAD_binding_7"/>
    <property type="match status" value="1"/>
</dbReference>
<dbReference type="GO" id="GO:0071949">
    <property type="term" value="F:FAD binding"/>
    <property type="evidence" value="ECO:0007669"/>
    <property type="project" value="TreeGrafter"/>
</dbReference>
<dbReference type="GO" id="GO:0000719">
    <property type="term" value="P:photoreactive repair"/>
    <property type="evidence" value="ECO:0007669"/>
    <property type="project" value="UniProtKB-ARBA"/>
</dbReference>
<evidence type="ECO:0000259" key="10">
    <source>
        <dbReference type="PROSITE" id="PS51645"/>
    </source>
</evidence>
<dbReference type="PRINTS" id="PR00147">
    <property type="entry name" value="DNAPHOTLYASE"/>
</dbReference>
<dbReference type="InterPro" id="IPR002081">
    <property type="entry name" value="Cryptochrome/DNA_photolyase_1"/>
</dbReference>
<keyword evidence="4 8" id="KW-0285">Flavoprotein</keyword>
<dbReference type="SUPFAM" id="SSF52425">
    <property type="entry name" value="Cryptochrome/photolyase, N-terminal domain"/>
    <property type="match status" value="1"/>
</dbReference>
<evidence type="ECO:0000313" key="11">
    <source>
        <dbReference type="EMBL" id="CEN56416.1"/>
    </source>
</evidence>
<dbReference type="GO" id="GO:0009416">
    <property type="term" value="P:response to light stimulus"/>
    <property type="evidence" value="ECO:0007669"/>
    <property type="project" value="TreeGrafter"/>
</dbReference>
<dbReference type="PANTHER" id="PTHR11455">
    <property type="entry name" value="CRYPTOCHROME"/>
    <property type="match status" value="1"/>
</dbReference>
<keyword evidence="6 9" id="KW-0157">Chromophore</keyword>
<evidence type="ECO:0000256" key="6">
    <source>
        <dbReference type="ARBA" id="ARBA00022991"/>
    </source>
</evidence>
<feature type="binding site" evidence="8">
    <location>
        <position position="271"/>
    </location>
    <ligand>
        <name>FAD</name>
        <dbReference type="ChEBI" id="CHEBI:57692"/>
    </ligand>
</feature>
<dbReference type="SUPFAM" id="SSF48173">
    <property type="entry name" value="Cryptochrome/photolyase FAD-binding domain"/>
    <property type="match status" value="1"/>
</dbReference>